<sequence>KMNRLFFASLWLLSIVVAYWLGKTLTPDWHVWPFFAYLGLGLYAVWLTK</sequence>
<name>A0A0F8XCD6_9ZZZZ</name>
<evidence type="ECO:0000313" key="2">
    <source>
        <dbReference type="EMBL" id="KKK58620.1"/>
    </source>
</evidence>
<keyword evidence="1" id="KW-1133">Transmembrane helix</keyword>
<accession>A0A0F8XCD6</accession>
<feature type="non-terminal residue" evidence="2">
    <location>
        <position position="1"/>
    </location>
</feature>
<dbReference type="AlphaFoldDB" id="A0A0F8XCD6"/>
<comment type="caution">
    <text evidence="2">The sequence shown here is derived from an EMBL/GenBank/DDBJ whole genome shotgun (WGS) entry which is preliminary data.</text>
</comment>
<reference evidence="2" key="1">
    <citation type="journal article" date="2015" name="Nature">
        <title>Complex archaea that bridge the gap between prokaryotes and eukaryotes.</title>
        <authorList>
            <person name="Spang A."/>
            <person name="Saw J.H."/>
            <person name="Jorgensen S.L."/>
            <person name="Zaremba-Niedzwiedzka K."/>
            <person name="Martijn J."/>
            <person name="Lind A.E."/>
            <person name="van Eijk R."/>
            <person name="Schleper C."/>
            <person name="Guy L."/>
            <person name="Ettema T.J."/>
        </authorList>
    </citation>
    <scope>NUCLEOTIDE SEQUENCE</scope>
</reference>
<keyword evidence="1" id="KW-0472">Membrane</keyword>
<protein>
    <submittedName>
        <fullName evidence="2">Uncharacterized protein</fullName>
    </submittedName>
</protein>
<feature type="transmembrane region" description="Helical" evidence="1">
    <location>
        <begin position="29"/>
        <end position="47"/>
    </location>
</feature>
<organism evidence="2">
    <name type="scientific">marine sediment metagenome</name>
    <dbReference type="NCBI Taxonomy" id="412755"/>
    <lineage>
        <taxon>unclassified sequences</taxon>
        <taxon>metagenomes</taxon>
        <taxon>ecological metagenomes</taxon>
    </lineage>
</organism>
<keyword evidence="1" id="KW-0812">Transmembrane</keyword>
<dbReference type="EMBL" id="LAZR01063887">
    <property type="protein sequence ID" value="KKK58620.1"/>
    <property type="molecule type" value="Genomic_DNA"/>
</dbReference>
<proteinExistence type="predicted"/>
<evidence type="ECO:0000256" key="1">
    <source>
        <dbReference type="SAM" id="Phobius"/>
    </source>
</evidence>
<gene>
    <name evidence="2" type="ORF">LCGC14_3042630</name>
</gene>